<sequence>MDIDPSDKLYFCPGNANHNLRDLSSLYKHVAKCKELKKWMKDKEEERKEKDRMEEERNQRNPDESEGWRLNREQEPKISSRRCFDPKDPSTLSQFYFWRDELEFIKQGDTGQTALKKSHENDVCKALLTTPKHTPKPLVHPTRRSHPSNPNPKPPTPKPEITERFILTTTSPTFHRTLRKIFRKIHDDIEITIGWFEFNREYPNEGIFEVNHWIVKFECLEIIHPLLFPRTCKFANLKMNYFERQKSFLRRLSEYQVGIAKYPKIDPDNMKDFSLICHVIEKEEKGGLTIFMIGLDPHKTEGGVYKIDLMLGCGNPNCIFFSKDSWEEPYQKLLDDCEKLNRDILENYGVLYNCVCEFFFMTSFRLRQCCNYYQMKSFQEKYIAKDIAKYLERINNGTYLPFLIEEAASLKEKIEQVESITGTSIEDFFLQESGKLQSLIVLRS</sequence>
<feature type="region of interest" description="Disordered" evidence="1">
    <location>
        <begin position="41"/>
        <end position="85"/>
    </location>
</feature>
<evidence type="ECO:0000256" key="1">
    <source>
        <dbReference type="SAM" id="MobiDB-lite"/>
    </source>
</evidence>
<dbReference type="Proteomes" id="UP001295684">
    <property type="component" value="Unassembled WGS sequence"/>
</dbReference>
<protein>
    <submittedName>
        <fullName evidence="2">Uncharacterized protein</fullName>
    </submittedName>
</protein>
<proteinExistence type="predicted"/>
<dbReference type="EMBL" id="CAMPGE010029097">
    <property type="protein sequence ID" value="CAI2386574.1"/>
    <property type="molecule type" value="Genomic_DNA"/>
</dbReference>
<dbReference type="AlphaFoldDB" id="A0AAD1Y8E2"/>
<feature type="region of interest" description="Disordered" evidence="1">
    <location>
        <begin position="129"/>
        <end position="160"/>
    </location>
</feature>
<gene>
    <name evidence="2" type="ORF">ECRASSUSDP1_LOCUS28196</name>
</gene>
<evidence type="ECO:0000313" key="2">
    <source>
        <dbReference type="EMBL" id="CAI2386574.1"/>
    </source>
</evidence>
<comment type="caution">
    <text evidence="2">The sequence shown here is derived from an EMBL/GenBank/DDBJ whole genome shotgun (WGS) entry which is preliminary data.</text>
</comment>
<reference evidence="2" key="1">
    <citation type="submission" date="2023-07" db="EMBL/GenBank/DDBJ databases">
        <authorList>
            <consortium name="AG Swart"/>
            <person name="Singh M."/>
            <person name="Singh A."/>
            <person name="Seah K."/>
            <person name="Emmerich C."/>
        </authorList>
    </citation>
    <scope>NUCLEOTIDE SEQUENCE</scope>
    <source>
        <strain evidence="2">DP1</strain>
    </source>
</reference>
<keyword evidence="3" id="KW-1185">Reference proteome</keyword>
<organism evidence="2 3">
    <name type="scientific">Euplotes crassus</name>
    <dbReference type="NCBI Taxonomy" id="5936"/>
    <lineage>
        <taxon>Eukaryota</taxon>
        <taxon>Sar</taxon>
        <taxon>Alveolata</taxon>
        <taxon>Ciliophora</taxon>
        <taxon>Intramacronucleata</taxon>
        <taxon>Spirotrichea</taxon>
        <taxon>Hypotrichia</taxon>
        <taxon>Euplotida</taxon>
        <taxon>Euplotidae</taxon>
        <taxon>Moneuplotes</taxon>
    </lineage>
</organism>
<name>A0AAD1Y8E2_EUPCR</name>
<feature type="compositionally biased region" description="Pro residues" evidence="1">
    <location>
        <begin position="149"/>
        <end position="158"/>
    </location>
</feature>
<accession>A0AAD1Y8E2</accession>
<evidence type="ECO:0000313" key="3">
    <source>
        <dbReference type="Proteomes" id="UP001295684"/>
    </source>
</evidence>